<feature type="transmembrane region" description="Helical" evidence="1">
    <location>
        <begin position="282"/>
        <end position="301"/>
    </location>
</feature>
<evidence type="ECO:0000313" key="4">
    <source>
        <dbReference type="Proteomes" id="UP000198500"/>
    </source>
</evidence>
<proteinExistence type="predicted"/>
<feature type="transmembrane region" description="Helical" evidence="1">
    <location>
        <begin position="54"/>
        <end position="73"/>
    </location>
</feature>
<dbReference type="EMBL" id="FNNI01000007">
    <property type="protein sequence ID" value="SDX73811.1"/>
    <property type="molecule type" value="Genomic_DNA"/>
</dbReference>
<dbReference type="AlphaFoldDB" id="A0A1H3E554"/>
<feature type="transmembrane region" description="Helical" evidence="1">
    <location>
        <begin position="27"/>
        <end position="48"/>
    </location>
</feature>
<dbReference type="InterPro" id="IPR037185">
    <property type="entry name" value="EmrE-like"/>
</dbReference>
<feature type="transmembrane region" description="Helical" evidence="1">
    <location>
        <begin position="227"/>
        <end position="245"/>
    </location>
</feature>
<keyword evidence="1" id="KW-1133">Transmembrane helix</keyword>
<feature type="transmembrane region" description="Helical" evidence="1">
    <location>
        <begin position="164"/>
        <end position="185"/>
    </location>
</feature>
<name>A0A1H3E554_9GAMM</name>
<dbReference type="PANTHER" id="PTHR22911">
    <property type="entry name" value="ACYL-MALONYL CONDENSING ENZYME-RELATED"/>
    <property type="match status" value="1"/>
</dbReference>
<keyword evidence="4" id="KW-1185">Reference proteome</keyword>
<keyword evidence="1" id="KW-0812">Transmembrane</keyword>
<feature type="transmembrane region" description="Helical" evidence="1">
    <location>
        <begin position="141"/>
        <end position="158"/>
    </location>
</feature>
<gene>
    <name evidence="3" type="ORF">SAMN05443545_10713</name>
</gene>
<dbReference type="Pfam" id="PF00892">
    <property type="entry name" value="EamA"/>
    <property type="match status" value="2"/>
</dbReference>
<dbReference type="PANTHER" id="PTHR22911:SF137">
    <property type="entry name" value="SOLUTE CARRIER FAMILY 35 MEMBER G2-RELATED"/>
    <property type="match status" value="1"/>
</dbReference>
<feature type="transmembrane region" description="Helical" evidence="1">
    <location>
        <begin position="85"/>
        <end position="109"/>
    </location>
</feature>
<dbReference type="STRING" id="574349.SAMN05443545_10713"/>
<feature type="transmembrane region" description="Helical" evidence="1">
    <location>
        <begin position="257"/>
        <end position="276"/>
    </location>
</feature>
<feature type="transmembrane region" description="Helical" evidence="1">
    <location>
        <begin position="115"/>
        <end position="134"/>
    </location>
</feature>
<feature type="domain" description="EamA" evidence="2">
    <location>
        <begin position="32"/>
        <end position="157"/>
    </location>
</feature>
<reference evidence="3 4" key="1">
    <citation type="submission" date="2016-10" db="EMBL/GenBank/DDBJ databases">
        <authorList>
            <person name="de Groot N.N."/>
        </authorList>
    </citation>
    <scope>NUCLEOTIDE SEQUENCE [LARGE SCALE GENOMIC DNA]</scope>
    <source>
        <strain evidence="3 4">DSM 19219</strain>
    </source>
</reference>
<accession>A0A1H3E554</accession>
<evidence type="ECO:0000256" key="1">
    <source>
        <dbReference type="SAM" id="Phobius"/>
    </source>
</evidence>
<feature type="transmembrane region" description="Helical" evidence="1">
    <location>
        <begin position="197"/>
        <end position="215"/>
    </location>
</feature>
<dbReference type="InterPro" id="IPR000620">
    <property type="entry name" value="EamA_dom"/>
</dbReference>
<dbReference type="GO" id="GO:0016020">
    <property type="term" value="C:membrane"/>
    <property type="evidence" value="ECO:0007669"/>
    <property type="project" value="InterPro"/>
</dbReference>
<dbReference type="Proteomes" id="UP000198500">
    <property type="component" value="Unassembled WGS sequence"/>
</dbReference>
<evidence type="ECO:0000313" key="3">
    <source>
        <dbReference type="EMBL" id="SDX73811.1"/>
    </source>
</evidence>
<protein>
    <submittedName>
        <fullName evidence="3">Permease of the drug/metabolite transporter (DMT) superfamily</fullName>
    </submittedName>
</protein>
<dbReference type="SUPFAM" id="SSF103481">
    <property type="entry name" value="Multidrug resistance efflux transporter EmrE"/>
    <property type="match status" value="2"/>
</dbReference>
<evidence type="ECO:0000259" key="2">
    <source>
        <dbReference type="Pfam" id="PF00892"/>
    </source>
</evidence>
<keyword evidence="1" id="KW-0472">Membrane</keyword>
<feature type="domain" description="EamA" evidence="2">
    <location>
        <begin position="168"/>
        <end position="295"/>
    </location>
</feature>
<organism evidence="3 4">
    <name type="scientific">Aidingimonas halophila</name>
    <dbReference type="NCBI Taxonomy" id="574349"/>
    <lineage>
        <taxon>Bacteria</taxon>
        <taxon>Pseudomonadati</taxon>
        <taxon>Pseudomonadota</taxon>
        <taxon>Gammaproteobacteria</taxon>
        <taxon>Oceanospirillales</taxon>
        <taxon>Halomonadaceae</taxon>
        <taxon>Aidingimonas</taxon>
    </lineage>
</organism>
<sequence length="319" mass="33987">MSLVAVRRAIITDMSGFNTLSHRQQGLLLTGGGALVMSPDALLIKVAGLPDAEILMWRGLLSALGFFLIVVARHRGNTVAAYRRCGWVGIGVALLFSMTTCGFVLGNQYTKGGNVLMILAGAPLIAAGLSWVILKERLPRRTWLAIALCVIGIVLVALDDSGVGSWQGNAFALLAASTLAINFTLCRTRPGIDMSPMLTFAGLIVAIGAGFVEFSSGGLSLPPIDRWLVVVVLCLVIVPLGVTLIQRGPLYLPAAEVGLLLLLEVVVGTLWVWWILGEQPAPLSFVGGALVIGTLLAKGLYERRLERRRYPDFDPSSAT</sequence>